<name>A0A0Q9ZBV0_9FLAO</name>
<gene>
    <name evidence="2" type="ORF">APR42_01395</name>
</gene>
<keyword evidence="1" id="KW-0472">Membrane</keyword>
<evidence type="ECO:0000313" key="2">
    <source>
        <dbReference type="EMBL" id="KRG30549.1"/>
    </source>
</evidence>
<feature type="transmembrane region" description="Helical" evidence="1">
    <location>
        <begin position="5"/>
        <end position="22"/>
    </location>
</feature>
<protein>
    <submittedName>
        <fullName evidence="2">Uncharacterized protein</fullName>
    </submittedName>
</protein>
<accession>A0A0Q9ZBV0</accession>
<dbReference type="Proteomes" id="UP000051643">
    <property type="component" value="Unassembled WGS sequence"/>
</dbReference>
<dbReference type="RefSeq" id="WP_057480372.1">
    <property type="nucleotide sequence ID" value="NZ_BMWR01000002.1"/>
</dbReference>
<keyword evidence="1" id="KW-1133">Transmembrane helix</keyword>
<proteinExistence type="predicted"/>
<dbReference type="AlphaFoldDB" id="A0A0Q9ZBV0"/>
<dbReference type="EMBL" id="LKTP01000001">
    <property type="protein sequence ID" value="KRG30549.1"/>
    <property type="molecule type" value="Genomic_DNA"/>
</dbReference>
<organism evidence="2 3">
    <name type="scientific">Salegentibacter mishustinae</name>
    <dbReference type="NCBI Taxonomy" id="270918"/>
    <lineage>
        <taxon>Bacteria</taxon>
        <taxon>Pseudomonadati</taxon>
        <taxon>Bacteroidota</taxon>
        <taxon>Flavobacteriia</taxon>
        <taxon>Flavobacteriales</taxon>
        <taxon>Flavobacteriaceae</taxon>
        <taxon>Salegentibacter</taxon>
    </lineage>
</organism>
<reference evidence="2" key="1">
    <citation type="submission" date="2015-10" db="EMBL/GenBank/DDBJ databases">
        <title>Draft genome sequence of Salegentibacter mishustinae KCTC 12263.</title>
        <authorList>
            <person name="Lin W."/>
            <person name="Zheng Q."/>
        </authorList>
    </citation>
    <scope>NUCLEOTIDE SEQUENCE [LARGE SCALE GENOMIC DNA]</scope>
    <source>
        <strain evidence="2">KCTC 12263</strain>
    </source>
</reference>
<keyword evidence="3" id="KW-1185">Reference proteome</keyword>
<keyword evidence="1" id="KW-0812">Transmembrane</keyword>
<dbReference type="STRING" id="270918.APR42_01395"/>
<comment type="caution">
    <text evidence="2">The sequence shown here is derived from an EMBL/GenBank/DDBJ whole genome shotgun (WGS) entry which is preliminary data.</text>
</comment>
<sequence>MQKVSLISIGIIGFIAGIFLTINGNNIMGIAGSVVSAGIAIKGINELRKEKKNNLINKLRRQVHVLNSINFL</sequence>
<feature type="transmembrane region" description="Helical" evidence="1">
    <location>
        <begin position="28"/>
        <end position="45"/>
    </location>
</feature>
<evidence type="ECO:0000256" key="1">
    <source>
        <dbReference type="SAM" id="Phobius"/>
    </source>
</evidence>
<evidence type="ECO:0000313" key="3">
    <source>
        <dbReference type="Proteomes" id="UP000051643"/>
    </source>
</evidence>